<evidence type="ECO:0000256" key="1">
    <source>
        <dbReference type="PROSITE-ProRule" id="PRU00339"/>
    </source>
</evidence>
<protein>
    <submittedName>
        <fullName evidence="3">Tetratricopeptide repeat protein</fullName>
    </submittedName>
</protein>
<sequence length="793" mass="90183">MTTRQLIFLLLATAPAVMAQAPVAQPVEEDEVPLQANPGEDFFNRCKQFYDAAKASSNRAQAQDFYRRAIPMFENYLEQFPEHANAQAAQYYLGESYYQIDFTDEAKRILADVVRKHREGRFVAAAAYRLGYDAYSQKQFGIAAKYFDIPAKTAADAKDRFRALYMQAYCYRADGNVGQAQRINKQIVDDPEAPVTYREAAQLALGHIFLEQKKYDLALPQFEALTGVQVEPDIRVEAAMHAGLVASKLKQDELAQKYYNMVMLFPKSKWMAQAQVALMNSQYQSKNYSEVLRTYAAGDLQGTASLRARQAMIAAKSAYQLKNYDLAIRTFIKVEQELPASELAFEANYMRLLCFYNMEGVNIPDQVDAFLEIYSHNYSNDEKIHKALLLKSETLFSERKFTQAAASYNAIRASKVGEANLASLYYKRGWCLSESRDFSGAVKNFTDFINKFPKDDRLPQAIAKRGEAYQHLSQDGAALRDFDMLVQKFPKSKLAALAWQNSARIKKEEQKFDEMVLRYERLLSDFPELGDETKANAYYWVGWGKYKLDDYQHALPALQQAKKMQPQTYGKQAGMLIVMCEYALKDRVGLKEAVLDVRELDLGEQVPKAVYRWLGVQCEKADELKDAELFLTLGVTPDEPRETPKAFWRLLGKSQVRNGNFEAALVSIDHFLDVADNGFWKAEALLDKSIALLGLSRVDDAEEIANQALAMKPSGRVNAELRLVLGDVAFARQDYEKAAGYYVVVVQLFVDDKDLKPKALYKSYQALSKKGDQAEAQRYLDDLKREFPDFKMD</sequence>
<organism evidence="3 4">
    <name type="scientific">Persicirhabdus sediminis</name>
    <dbReference type="NCBI Taxonomy" id="454144"/>
    <lineage>
        <taxon>Bacteria</taxon>
        <taxon>Pseudomonadati</taxon>
        <taxon>Verrucomicrobiota</taxon>
        <taxon>Verrucomicrobiia</taxon>
        <taxon>Verrucomicrobiales</taxon>
        <taxon>Verrucomicrobiaceae</taxon>
        <taxon>Persicirhabdus</taxon>
    </lineage>
</organism>
<dbReference type="AlphaFoldDB" id="A0A8J7MGJ8"/>
<feature type="repeat" description="TPR" evidence="1">
    <location>
        <begin position="535"/>
        <end position="568"/>
    </location>
</feature>
<reference evidence="3" key="1">
    <citation type="submission" date="2021-01" db="EMBL/GenBank/DDBJ databases">
        <title>Modified the classification status of verrucomicrobia.</title>
        <authorList>
            <person name="Feng X."/>
        </authorList>
    </citation>
    <scope>NUCLEOTIDE SEQUENCE</scope>
    <source>
        <strain evidence="3">_KCTC 22039</strain>
    </source>
</reference>
<accession>A0A8J7MGJ8</accession>
<keyword evidence="1" id="KW-0802">TPR repeat</keyword>
<dbReference type="PANTHER" id="PTHR37423">
    <property type="entry name" value="SOLUBLE LYTIC MUREIN TRANSGLYCOSYLASE-RELATED"/>
    <property type="match status" value="1"/>
</dbReference>
<dbReference type="Proteomes" id="UP000624703">
    <property type="component" value="Unassembled WGS sequence"/>
</dbReference>
<keyword evidence="2" id="KW-0732">Signal</keyword>
<name>A0A8J7MGJ8_9BACT</name>
<dbReference type="SUPFAM" id="SSF48452">
    <property type="entry name" value="TPR-like"/>
    <property type="match status" value="4"/>
</dbReference>
<dbReference type="Pfam" id="PF13174">
    <property type="entry name" value="TPR_6"/>
    <property type="match status" value="2"/>
</dbReference>
<feature type="signal peptide" evidence="2">
    <location>
        <begin position="1"/>
        <end position="19"/>
    </location>
</feature>
<feature type="chain" id="PRO_5035287986" evidence="2">
    <location>
        <begin position="20"/>
        <end position="793"/>
    </location>
</feature>
<dbReference type="Gene3D" id="1.25.40.10">
    <property type="entry name" value="Tetratricopeptide repeat domain"/>
    <property type="match status" value="6"/>
</dbReference>
<evidence type="ECO:0000256" key="2">
    <source>
        <dbReference type="SAM" id="SignalP"/>
    </source>
</evidence>
<dbReference type="InterPro" id="IPR011990">
    <property type="entry name" value="TPR-like_helical_dom_sf"/>
</dbReference>
<dbReference type="SMART" id="SM00028">
    <property type="entry name" value="TPR"/>
    <property type="match status" value="8"/>
</dbReference>
<evidence type="ECO:0000313" key="3">
    <source>
        <dbReference type="EMBL" id="MBK1792530.1"/>
    </source>
</evidence>
<dbReference type="Pfam" id="PF13432">
    <property type="entry name" value="TPR_16"/>
    <property type="match status" value="1"/>
</dbReference>
<keyword evidence="4" id="KW-1185">Reference proteome</keyword>
<dbReference type="EMBL" id="JAENIM010000046">
    <property type="protein sequence ID" value="MBK1792530.1"/>
    <property type="molecule type" value="Genomic_DNA"/>
</dbReference>
<evidence type="ECO:0000313" key="4">
    <source>
        <dbReference type="Proteomes" id="UP000624703"/>
    </source>
</evidence>
<comment type="caution">
    <text evidence="3">The sequence shown here is derived from an EMBL/GenBank/DDBJ whole genome shotgun (WGS) entry which is preliminary data.</text>
</comment>
<proteinExistence type="predicted"/>
<gene>
    <name evidence="3" type="ORF">JIN82_15300</name>
</gene>
<dbReference type="InterPro" id="IPR019734">
    <property type="entry name" value="TPR_rpt"/>
</dbReference>
<dbReference type="RefSeq" id="WP_200312544.1">
    <property type="nucleotide sequence ID" value="NZ_JAENIM010000046.1"/>
</dbReference>
<dbReference type="PROSITE" id="PS50005">
    <property type="entry name" value="TPR"/>
    <property type="match status" value="1"/>
</dbReference>
<dbReference type="PANTHER" id="PTHR37423:SF6">
    <property type="entry name" value="CELL DIVISION COORDINATOR CPOB"/>
    <property type="match status" value="1"/>
</dbReference>